<dbReference type="PANTHER" id="PTHR45168:SF4">
    <property type="entry name" value="SIMILAR TO DNAJ HOMOLOG SUBFAMILY B MEMBER 6 (HEAT SHOCK PROTEIN J2) (HSJ-2) (MRJ) (MDJ4)"/>
    <property type="match status" value="1"/>
</dbReference>
<dbReference type="SMART" id="SM00271">
    <property type="entry name" value="DnaJ"/>
    <property type="match status" value="1"/>
</dbReference>
<reference evidence="4" key="1">
    <citation type="journal article" date="2021" name="Evol. Appl.">
        <title>The genome of the Pyrenean desman and the effects of bottlenecks and inbreeding on the genomic landscape of an endangered species.</title>
        <authorList>
            <person name="Escoda L."/>
            <person name="Castresana J."/>
        </authorList>
    </citation>
    <scope>NUCLEOTIDE SEQUENCE</scope>
    <source>
        <strain evidence="4">IBE-C5619</strain>
    </source>
</reference>
<dbReference type="InterPro" id="IPR001623">
    <property type="entry name" value="DnaJ_domain"/>
</dbReference>
<evidence type="ECO:0000256" key="2">
    <source>
        <dbReference type="SAM" id="MobiDB-lite"/>
    </source>
</evidence>
<organism evidence="4 5">
    <name type="scientific">Galemys pyrenaicus</name>
    <name type="common">Iberian desman</name>
    <name type="synonym">Pyrenean desman</name>
    <dbReference type="NCBI Taxonomy" id="202257"/>
    <lineage>
        <taxon>Eukaryota</taxon>
        <taxon>Metazoa</taxon>
        <taxon>Chordata</taxon>
        <taxon>Craniata</taxon>
        <taxon>Vertebrata</taxon>
        <taxon>Euteleostomi</taxon>
        <taxon>Mammalia</taxon>
        <taxon>Eutheria</taxon>
        <taxon>Laurasiatheria</taxon>
        <taxon>Eulipotyphla</taxon>
        <taxon>Talpidae</taxon>
        <taxon>Galemys</taxon>
    </lineage>
</organism>
<name>A0A8J5ZRW8_GALPY</name>
<dbReference type="InterPro" id="IPR036869">
    <property type="entry name" value="J_dom_sf"/>
</dbReference>
<feature type="region of interest" description="Disordered" evidence="2">
    <location>
        <begin position="314"/>
        <end position="371"/>
    </location>
</feature>
<feature type="non-terminal residue" evidence="4">
    <location>
        <position position="850"/>
    </location>
</feature>
<evidence type="ECO:0000259" key="3">
    <source>
        <dbReference type="PROSITE" id="PS50076"/>
    </source>
</evidence>
<dbReference type="CDD" id="cd06257">
    <property type="entry name" value="DnaJ"/>
    <property type="match status" value="2"/>
</dbReference>
<comment type="caution">
    <text evidence="4">The sequence shown here is derived from an EMBL/GenBank/DDBJ whole genome shotgun (WGS) entry which is preliminary data.</text>
</comment>
<evidence type="ECO:0000313" key="4">
    <source>
        <dbReference type="EMBL" id="KAG8506115.1"/>
    </source>
</evidence>
<proteinExistence type="predicted"/>
<dbReference type="Gene3D" id="1.10.287.110">
    <property type="entry name" value="DnaJ domain"/>
    <property type="match status" value="1"/>
</dbReference>
<dbReference type="Proteomes" id="UP000700334">
    <property type="component" value="Unassembled WGS sequence"/>
</dbReference>
<gene>
    <name evidence="4" type="ORF">J0S82_020767</name>
</gene>
<dbReference type="SUPFAM" id="SSF46565">
    <property type="entry name" value="Chaperone J-domain"/>
    <property type="match status" value="2"/>
</dbReference>
<dbReference type="GO" id="GO:0051082">
    <property type="term" value="F:unfolded protein binding"/>
    <property type="evidence" value="ECO:0007669"/>
    <property type="project" value="InterPro"/>
</dbReference>
<keyword evidence="5" id="KW-1185">Reference proteome</keyword>
<sequence>FVRVDPGCVQGWRWVALPTGRRSGPHPPQESRSTSAAGGFPLAGMAGQPDSPAAEAKREAHGVTPRACGSPLRPSPAHAQASGQAWCVHPGAGTLVGHPEKQDPHNGSFGLLLGPSELLTPSGRACARLGVSSCTGPSLTAHSWCRGAPPCPVSTPLGPPPWRVAADRALSLQDSPQQPVNMVDYYEVLGVQRQASPEDIKKATTPGDSAGLHGLGTGSCADIRPRPVFRGGTGRSVTCYFPLGSGSEPPEVDIRMNLRLSCLCPAATVGLCPPLGCASLGPQVSVSYLGLGGSLVCSGWRGGPAGPAAAECGTRVSTSAGPGRGVSGRSPGAGLRVREAHSSQVLTGSPARGRPAAASLASLGTAQPETEGRDWAGLDRASWLCPGGLGLSLSAHSGWCRGLHSDPGQDPGARPAVRLRSAVPQERPSASRNCTCVRLLRAGRSFSGMLPVRASAACCSLPAAGPACVAAVQARAGHPHSRSCPAAGPPVSFKKLGRWNSPGFARAASLQGVFCCESPARELPQIWATCGCQLVGTVEQAEMSFDCRIPGYRKLALKWHPDKNPENKEEAERKFKQVAEAYEVLSDGESALHGAGSVVWLAEGTGRCAPTQGTRRAFHGYLDGGAKKRDIYDKYGKEGLSSGGGGGSHFDNPFEFGFTFRNPDDVFREFFGGRDPFSFDFFGVLGDFHFQALGVYTRERRLLHGYYLYEVTVQPAGSASSVDSQDPFEDFFGSRRGPRGSRNRGTGSFFSAFGGFPSFGGGFPAFDTGFTSFGSLGHGGLTSFSSTSFGGSGMGSFKSISTSTKIVNGRKITTKRIVENGQERVEVEEDGQLKSLTVNGKEQLLRLDSK</sequence>
<accession>A0A8J5ZRW8</accession>
<dbReference type="GO" id="GO:0030544">
    <property type="term" value="F:Hsp70 protein binding"/>
    <property type="evidence" value="ECO:0007669"/>
    <property type="project" value="InterPro"/>
</dbReference>
<evidence type="ECO:0000256" key="1">
    <source>
        <dbReference type="ARBA" id="ARBA00023186"/>
    </source>
</evidence>
<dbReference type="PROSITE" id="PS50076">
    <property type="entry name" value="DNAJ_2"/>
    <property type="match status" value="1"/>
</dbReference>
<feature type="domain" description="J" evidence="3">
    <location>
        <begin position="530"/>
        <end position="636"/>
    </location>
</feature>
<keyword evidence="1" id="KW-0143">Chaperone</keyword>
<protein>
    <submittedName>
        <fullName evidence="4">DnaJ subfamily B member 6</fullName>
    </submittedName>
</protein>
<dbReference type="PANTHER" id="PTHR45168">
    <property type="entry name" value="DNAJ HOMOLOG SUBFAMILY B MEMBER 2"/>
    <property type="match status" value="1"/>
</dbReference>
<dbReference type="EMBL" id="JAGFMF010012182">
    <property type="protein sequence ID" value="KAG8506115.1"/>
    <property type="molecule type" value="Genomic_DNA"/>
</dbReference>
<dbReference type="InterPro" id="IPR043183">
    <property type="entry name" value="DNJB2/6-like"/>
</dbReference>
<dbReference type="OrthoDB" id="10250354at2759"/>
<dbReference type="AlphaFoldDB" id="A0A8J5ZRW8"/>
<dbReference type="Pfam" id="PF00226">
    <property type="entry name" value="DnaJ"/>
    <property type="match status" value="1"/>
</dbReference>
<evidence type="ECO:0000313" key="5">
    <source>
        <dbReference type="Proteomes" id="UP000700334"/>
    </source>
</evidence>
<feature type="region of interest" description="Disordered" evidence="2">
    <location>
        <begin position="18"/>
        <end position="84"/>
    </location>
</feature>